<dbReference type="RefSeq" id="WP_321546469.1">
    <property type="nucleotide sequence ID" value="NZ_JAXIVS010000004.1"/>
</dbReference>
<keyword evidence="8" id="KW-1133">Transmembrane helix</keyword>
<keyword evidence="6" id="KW-0418">Kinase</keyword>
<dbReference type="PROSITE" id="PS50885">
    <property type="entry name" value="HAMP"/>
    <property type="match status" value="1"/>
</dbReference>
<comment type="caution">
    <text evidence="11">The sequence shown here is derived from an EMBL/GenBank/DDBJ whole genome shotgun (WGS) entry which is preliminary data.</text>
</comment>
<keyword evidence="12" id="KW-1185">Reference proteome</keyword>
<name>A0ABU5H360_9BACT</name>
<comment type="subcellular location">
    <subcellularLocation>
        <location evidence="2">Membrane</location>
    </subcellularLocation>
</comment>
<dbReference type="EMBL" id="JAXIVS010000004">
    <property type="protein sequence ID" value="MDY7227756.1"/>
    <property type="molecule type" value="Genomic_DNA"/>
</dbReference>
<feature type="transmembrane region" description="Helical" evidence="8">
    <location>
        <begin position="193"/>
        <end position="213"/>
    </location>
</feature>
<dbReference type="PROSITE" id="PS50109">
    <property type="entry name" value="HIS_KIN"/>
    <property type="match status" value="1"/>
</dbReference>
<evidence type="ECO:0000256" key="2">
    <source>
        <dbReference type="ARBA" id="ARBA00004370"/>
    </source>
</evidence>
<evidence type="ECO:0000259" key="10">
    <source>
        <dbReference type="PROSITE" id="PS50885"/>
    </source>
</evidence>
<evidence type="ECO:0000256" key="1">
    <source>
        <dbReference type="ARBA" id="ARBA00000085"/>
    </source>
</evidence>
<reference evidence="11 12" key="1">
    <citation type="submission" date="2023-12" db="EMBL/GenBank/DDBJ databases">
        <title>the genome sequence of Hyalangium sp. s54d21.</title>
        <authorList>
            <person name="Zhang X."/>
        </authorList>
    </citation>
    <scope>NUCLEOTIDE SEQUENCE [LARGE SCALE GENOMIC DNA]</scope>
    <source>
        <strain evidence="12">s54d21</strain>
    </source>
</reference>
<keyword evidence="4" id="KW-0597">Phosphoprotein</keyword>
<dbReference type="Pfam" id="PF00512">
    <property type="entry name" value="HisKA"/>
    <property type="match status" value="1"/>
</dbReference>
<evidence type="ECO:0000256" key="7">
    <source>
        <dbReference type="SAM" id="Coils"/>
    </source>
</evidence>
<dbReference type="SMART" id="SM00388">
    <property type="entry name" value="HisKA"/>
    <property type="match status" value="1"/>
</dbReference>
<dbReference type="SMART" id="SM00387">
    <property type="entry name" value="HATPase_c"/>
    <property type="match status" value="1"/>
</dbReference>
<dbReference type="InterPro" id="IPR005467">
    <property type="entry name" value="His_kinase_dom"/>
</dbReference>
<dbReference type="PANTHER" id="PTHR43065:SF42">
    <property type="entry name" value="TWO-COMPONENT SENSOR PPRA"/>
    <property type="match status" value="1"/>
</dbReference>
<dbReference type="InterPro" id="IPR036890">
    <property type="entry name" value="HATPase_C_sf"/>
</dbReference>
<accession>A0ABU5H360</accession>
<dbReference type="Pfam" id="PF02518">
    <property type="entry name" value="HATPase_c"/>
    <property type="match status" value="1"/>
</dbReference>
<dbReference type="PRINTS" id="PR00344">
    <property type="entry name" value="BCTRLSENSOR"/>
</dbReference>
<evidence type="ECO:0000256" key="5">
    <source>
        <dbReference type="ARBA" id="ARBA00022679"/>
    </source>
</evidence>
<dbReference type="InterPro" id="IPR036097">
    <property type="entry name" value="HisK_dim/P_sf"/>
</dbReference>
<evidence type="ECO:0000313" key="12">
    <source>
        <dbReference type="Proteomes" id="UP001291309"/>
    </source>
</evidence>
<dbReference type="InterPro" id="IPR004358">
    <property type="entry name" value="Sig_transdc_His_kin-like_C"/>
</dbReference>
<dbReference type="CDD" id="cd00082">
    <property type="entry name" value="HisKA"/>
    <property type="match status" value="1"/>
</dbReference>
<organism evidence="11 12">
    <name type="scientific">Hyalangium rubrum</name>
    <dbReference type="NCBI Taxonomy" id="3103134"/>
    <lineage>
        <taxon>Bacteria</taxon>
        <taxon>Pseudomonadati</taxon>
        <taxon>Myxococcota</taxon>
        <taxon>Myxococcia</taxon>
        <taxon>Myxococcales</taxon>
        <taxon>Cystobacterineae</taxon>
        <taxon>Archangiaceae</taxon>
        <taxon>Hyalangium</taxon>
    </lineage>
</organism>
<dbReference type="Pfam" id="PF00672">
    <property type="entry name" value="HAMP"/>
    <property type="match status" value="1"/>
</dbReference>
<protein>
    <recommendedName>
        <fullName evidence="3">histidine kinase</fullName>
        <ecNumber evidence="3">2.7.13.3</ecNumber>
    </recommendedName>
</protein>
<dbReference type="InterPro" id="IPR003661">
    <property type="entry name" value="HisK_dim/P_dom"/>
</dbReference>
<evidence type="ECO:0000256" key="8">
    <source>
        <dbReference type="SAM" id="Phobius"/>
    </source>
</evidence>
<evidence type="ECO:0000313" key="11">
    <source>
        <dbReference type="EMBL" id="MDY7227756.1"/>
    </source>
</evidence>
<dbReference type="Gene3D" id="6.10.340.10">
    <property type="match status" value="1"/>
</dbReference>
<dbReference type="SMART" id="SM00304">
    <property type="entry name" value="HAMP"/>
    <property type="match status" value="1"/>
</dbReference>
<dbReference type="Gene3D" id="1.10.287.130">
    <property type="match status" value="1"/>
</dbReference>
<keyword evidence="11" id="KW-0067">ATP-binding</keyword>
<dbReference type="CDD" id="cd06225">
    <property type="entry name" value="HAMP"/>
    <property type="match status" value="1"/>
</dbReference>
<evidence type="ECO:0000256" key="6">
    <source>
        <dbReference type="ARBA" id="ARBA00022777"/>
    </source>
</evidence>
<keyword evidence="11" id="KW-0547">Nucleotide-binding</keyword>
<dbReference type="InterPro" id="IPR003594">
    <property type="entry name" value="HATPase_dom"/>
</dbReference>
<feature type="domain" description="HAMP" evidence="10">
    <location>
        <begin position="211"/>
        <end position="263"/>
    </location>
</feature>
<keyword evidence="7" id="KW-0175">Coiled coil</keyword>
<dbReference type="SUPFAM" id="SSF55874">
    <property type="entry name" value="ATPase domain of HSP90 chaperone/DNA topoisomerase II/histidine kinase"/>
    <property type="match status" value="1"/>
</dbReference>
<sequence>MSVSTKVLLFAGVALLSICTLGGSLIFASRVGQGIRERLISIQEQLDNLSLLKDDSWHYLNAMREAREQGKDTAKVRREYQALLEEERVRLEQGLQRERQAVGDGWEGEWKTEEQQQIFLALRLWMDRAELRLRAEPEGVPVSASVHWGLYQEYEREVGQRISAIHKREWELRAQLRRHWNHNVQRGLTIAKAVTIGCGVLVIVLAMAILLPLRGSLRKLRGAAERIGQGDFEVAVPTMGRDELGMLAHAMNRMAGELRDTLQEKQRLVKAEAEASEREARRYSAMLEETVRARTSELETANARLEASFRQLQNTQELLLFSDRLAAVGRLAAGVGHEINNPLSYMISNLRFLTTELSRMGDAASPEHQELMEALSGVSEGAERVRLIVQDLRMLARPDDLALGPVELASVVRSASRLAEPEVLPRARMVLDCQDVPSIRGNGPRLVQVLLNLLINAAHSIEPGQVEENEIRVVVRLNGEGSVFLEVKDTGCGIPPENLERIFDPFFTTKPIGVGTGLGLSLCRSLVNSQGGSIQVESQVGRGTTFRVTLAVAS</sequence>
<keyword evidence="8" id="KW-0812">Transmembrane</keyword>
<dbReference type="SUPFAM" id="SSF158472">
    <property type="entry name" value="HAMP domain-like"/>
    <property type="match status" value="1"/>
</dbReference>
<evidence type="ECO:0000259" key="9">
    <source>
        <dbReference type="PROSITE" id="PS50109"/>
    </source>
</evidence>
<dbReference type="Proteomes" id="UP001291309">
    <property type="component" value="Unassembled WGS sequence"/>
</dbReference>
<keyword evidence="8" id="KW-0472">Membrane</keyword>
<proteinExistence type="predicted"/>
<dbReference type="InterPro" id="IPR003660">
    <property type="entry name" value="HAMP_dom"/>
</dbReference>
<keyword evidence="5" id="KW-0808">Transferase</keyword>
<dbReference type="Gene3D" id="3.30.565.10">
    <property type="entry name" value="Histidine kinase-like ATPase, C-terminal domain"/>
    <property type="match status" value="1"/>
</dbReference>
<dbReference type="PANTHER" id="PTHR43065">
    <property type="entry name" value="SENSOR HISTIDINE KINASE"/>
    <property type="match status" value="1"/>
</dbReference>
<evidence type="ECO:0000256" key="3">
    <source>
        <dbReference type="ARBA" id="ARBA00012438"/>
    </source>
</evidence>
<comment type="catalytic activity">
    <reaction evidence="1">
        <text>ATP + protein L-histidine = ADP + protein N-phospho-L-histidine.</text>
        <dbReference type="EC" id="2.7.13.3"/>
    </reaction>
</comment>
<feature type="domain" description="Histidine kinase" evidence="9">
    <location>
        <begin position="334"/>
        <end position="554"/>
    </location>
</feature>
<evidence type="ECO:0000256" key="4">
    <source>
        <dbReference type="ARBA" id="ARBA00022553"/>
    </source>
</evidence>
<dbReference type="GO" id="GO:0005524">
    <property type="term" value="F:ATP binding"/>
    <property type="evidence" value="ECO:0007669"/>
    <property type="project" value="UniProtKB-KW"/>
</dbReference>
<feature type="coiled-coil region" evidence="7">
    <location>
        <begin position="259"/>
        <end position="318"/>
    </location>
</feature>
<gene>
    <name evidence="11" type="ORF">SYV04_15180</name>
</gene>
<dbReference type="SUPFAM" id="SSF47384">
    <property type="entry name" value="Homodimeric domain of signal transducing histidine kinase"/>
    <property type="match status" value="1"/>
</dbReference>
<dbReference type="EC" id="2.7.13.3" evidence="3"/>